<dbReference type="InterPro" id="IPR011611">
    <property type="entry name" value="PfkB_dom"/>
</dbReference>
<feature type="domain" description="Carbohydrate kinase PfkB" evidence="1">
    <location>
        <begin position="11"/>
        <end position="317"/>
    </location>
</feature>
<dbReference type="EMBL" id="JAEPRC010000237">
    <property type="protein sequence ID" value="KAG2203185.1"/>
    <property type="molecule type" value="Genomic_DNA"/>
</dbReference>
<dbReference type="AlphaFoldDB" id="A0A8H7R3F9"/>
<dbReference type="InterPro" id="IPR029056">
    <property type="entry name" value="Ribokinase-like"/>
</dbReference>
<sequence>MSLSNYPIFASIGSLIIDDIIYRDGRKVHNVLGGAGVFAIYGMRLWQTNEQSKNVGYIIHKGFDYPKEIDDQINRLNISLVTKLHTDKHTTRGLNTFGDNDHRDFEYIHPIIRATTADFPDDWIKSVKILHLICSPERAIEIIDLWKQREIDLKVVENTKFLWEPLPWACLPENLDLIYKAVERVNIITPNHEELVDMLGLNFDTILNAHKLNIKDTIEYCGKQFMKKVENQYLVLVVRCSKFGTMSMEASRSDAIQWTPAFWNWKTDGDHVVDVTGAGNSFCGGYCYGYIHSNGDIVESALYGAVSASFTVEQVGVPALTSNECWNSGPSPKDRLESLRNKSCIFE</sequence>
<dbReference type="PANTHER" id="PTHR47098:SF2">
    <property type="entry name" value="PROTEIN MAK32"/>
    <property type="match status" value="1"/>
</dbReference>
<dbReference type="Gene3D" id="3.40.1190.20">
    <property type="match status" value="1"/>
</dbReference>
<dbReference type="OrthoDB" id="497927at2759"/>
<dbReference type="PANTHER" id="PTHR47098">
    <property type="entry name" value="PROTEIN MAK32"/>
    <property type="match status" value="1"/>
</dbReference>
<evidence type="ECO:0000313" key="3">
    <source>
        <dbReference type="Proteomes" id="UP000650833"/>
    </source>
</evidence>
<comment type="caution">
    <text evidence="2">The sequence shown here is derived from an EMBL/GenBank/DDBJ whole genome shotgun (WGS) entry which is preliminary data.</text>
</comment>
<dbReference type="Pfam" id="PF00294">
    <property type="entry name" value="PfkB"/>
    <property type="match status" value="1"/>
</dbReference>
<reference evidence="2" key="1">
    <citation type="submission" date="2020-12" db="EMBL/GenBank/DDBJ databases">
        <title>Metabolic potential, ecology and presence of endohyphal bacteria is reflected in genomic diversity of Mucoromycotina.</title>
        <authorList>
            <person name="Muszewska A."/>
            <person name="Okrasinska A."/>
            <person name="Steczkiewicz K."/>
            <person name="Drgas O."/>
            <person name="Orlowska M."/>
            <person name="Perlinska-Lenart U."/>
            <person name="Aleksandrzak-Piekarczyk T."/>
            <person name="Szatraj K."/>
            <person name="Zielenkiewicz U."/>
            <person name="Pilsyk S."/>
            <person name="Malc E."/>
            <person name="Mieczkowski P."/>
            <person name="Kruszewska J.S."/>
            <person name="Biernat P."/>
            <person name="Pawlowska J."/>
        </authorList>
    </citation>
    <scope>NUCLEOTIDE SEQUENCE</scope>
    <source>
        <strain evidence="2">CBS 226.32</strain>
    </source>
</reference>
<dbReference type="SUPFAM" id="SSF53613">
    <property type="entry name" value="Ribokinase-like"/>
    <property type="match status" value="1"/>
</dbReference>
<name>A0A8H7R3F9_9FUNG</name>
<dbReference type="Proteomes" id="UP000650833">
    <property type="component" value="Unassembled WGS sequence"/>
</dbReference>
<accession>A0A8H7R3F9</accession>
<protein>
    <recommendedName>
        <fullName evidence="1">Carbohydrate kinase PfkB domain-containing protein</fullName>
    </recommendedName>
</protein>
<gene>
    <name evidence="2" type="ORF">INT46_008943</name>
</gene>
<keyword evidence="3" id="KW-1185">Reference proteome</keyword>
<evidence type="ECO:0000259" key="1">
    <source>
        <dbReference type="Pfam" id="PF00294"/>
    </source>
</evidence>
<proteinExistence type="predicted"/>
<organism evidence="2 3">
    <name type="scientific">Mucor plumbeus</name>
    <dbReference type="NCBI Taxonomy" id="97098"/>
    <lineage>
        <taxon>Eukaryota</taxon>
        <taxon>Fungi</taxon>
        <taxon>Fungi incertae sedis</taxon>
        <taxon>Mucoromycota</taxon>
        <taxon>Mucoromycotina</taxon>
        <taxon>Mucoromycetes</taxon>
        <taxon>Mucorales</taxon>
        <taxon>Mucorineae</taxon>
        <taxon>Mucoraceae</taxon>
        <taxon>Mucor</taxon>
    </lineage>
</organism>
<evidence type="ECO:0000313" key="2">
    <source>
        <dbReference type="EMBL" id="KAG2203185.1"/>
    </source>
</evidence>